<feature type="transmembrane region" description="Helical" evidence="1">
    <location>
        <begin position="23"/>
        <end position="42"/>
    </location>
</feature>
<gene>
    <name evidence="2" type="ORF">E2N92_00200</name>
</gene>
<dbReference type="GO" id="GO:0005886">
    <property type="term" value="C:plasma membrane"/>
    <property type="evidence" value="ECO:0007669"/>
    <property type="project" value="UniProtKB-SubCell"/>
</dbReference>
<evidence type="ECO:0000313" key="2">
    <source>
        <dbReference type="EMBL" id="QYZ77956.1"/>
    </source>
</evidence>
<sequence>MGIFRCMIVAQKEFVDHLTSKRFFVIMALFLIILIIGMYQGLGEYNENLAAYQEKMTAVESGTLTGWTPDKPSILSVFSAISDQVVIIGAVLAIAIGFDLVSKEKETKTLKTLLSHPIYRDEVINGKAIGGSAAILLAIGVVLLVSLAMLLIVGILPTIDEFSAILTFGVVSVLFLLVYFTLALTLSTLAPDSGSALIATLVVFIILSSLLPIAGEITIDTWAGEQPEAPFVQTFIMSGDGALISTGEERDPQEEKEVMMKYEAEAEAYYEKKMTVTAIVEAASPQTNYKKIIGAIVDPYHVAVKENSPSGPFTVMVTDPDTAPPHFMDVLAGIWGNIVLLLALPGVLFLTAYLCFMRIDVR</sequence>
<dbReference type="PANTHER" id="PTHR43471:SF13">
    <property type="entry name" value="ABC-2 TYPE TRANSPORT SYSTEM PERMEASE PROTEIN"/>
    <property type="match status" value="1"/>
</dbReference>
<dbReference type="RefSeq" id="WP_220681698.1">
    <property type="nucleotide sequence ID" value="NZ_CP037968.1"/>
</dbReference>
<reference evidence="2" key="1">
    <citation type="journal article" date="2005" name="Int. J. Syst. Evol. Microbiol.">
        <title>Methanofollis formosanus sp. nov., isolated from a fish pond.</title>
        <authorList>
            <person name="Wu S.Y."/>
            <person name="Chen S.C."/>
            <person name="Lai M.C."/>
        </authorList>
    </citation>
    <scope>NUCLEOTIDE SEQUENCE</scope>
    <source>
        <strain evidence="2">ML15</strain>
    </source>
</reference>
<name>A0A8G1EF95_9EURY</name>
<keyword evidence="3" id="KW-1185">Reference proteome</keyword>
<dbReference type="EMBL" id="CP037968">
    <property type="protein sequence ID" value="QYZ77956.1"/>
    <property type="molecule type" value="Genomic_DNA"/>
</dbReference>
<evidence type="ECO:0000256" key="1">
    <source>
        <dbReference type="SAM" id="Phobius"/>
    </source>
</evidence>
<feature type="transmembrane region" description="Helical" evidence="1">
    <location>
        <begin position="162"/>
        <end position="184"/>
    </location>
</feature>
<dbReference type="OrthoDB" id="380477at2157"/>
<feature type="transmembrane region" description="Helical" evidence="1">
    <location>
        <begin position="196"/>
        <end position="215"/>
    </location>
</feature>
<dbReference type="PANTHER" id="PTHR43471">
    <property type="entry name" value="ABC TRANSPORTER PERMEASE"/>
    <property type="match status" value="1"/>
</dbReference>
<dbReference type="AlphaFoldDB" id="A0A8G1EF95"/>
<feature type="transmembrane region" description="Helical" evidence="1">
    <location>
        <begin position="134"/>
        <end position="156"/>
    </location>
</feature>
<dbReference type="Pfam" id="PF12679">
    <property type="entry name" value="ABC2_membrane_2"/>
    <property type="match status" value="1"/>
</dbReference>
<protein>
    <submittedName>
        <fullName evidence="2">ABC transporter permease</fullName>
    </submittedName>
</protein>
<accession>A0A8G1EF95</accession>
<dbReference type="Proteomes" id="UP000826709">
    <property type="component" value="Chromosome"/>
</dbReference>
<organism evidence="2 3">
    <name type="scientific">Methanofollis formosanus</name>
    <dbReference type="NCBI Taxonomy" id="299308"/>
    <lineage>
        <taxon>Archaea</taxon>
        <taxon>Methanobacteriati</taxon>
        <taxon>Methanobacteriota</taxon>
        <taxon>Stenosarchaea group</taxon>
        <taxon>Methanomicrobia</taxon>
        <taxon>Methanomicrobiales</taxon>
        <taxon>Methanomicrobiaceae</taxon>
        <taxon>Methanofollis</taxon>
    </lineage>
</organism>
<keyword evidence="1" id="KW-0812">Transmembrane</keyword>
<dbReference type="GO" id="GO:0140359">
    <property type="term" value="F:ABC-type transporter activity"/>
    <property type="evidence" value="ECO:0007669"/>
    <property type="project" value="InterPro"/>
</dbReference>
<dbReference type="KEGG" id="mfk:E2N92_00200"/>
<feature type="transmembrane region" description="Helical" evidence="1">
    <location>
        <begin position="334"/>
        <end position="356"/>
    </location>
</feature>
<proteinExistence type="predicted"/>
<keyword evidence="1" id="KW-0472">Membrane</keyword>
<reference evidence="2" key="2">
    <citation type="submission" date="2019-03" db="EMBL/GenBank/DDBJ databases">
        <authorList>
            <person name="Chen S.-C."/>
            <person name="Wu S.-Y."/>
            <person name="Lai M.-C."/>
        </authorList>
    </citation>
    <scope>NUCLEOTIDE SEQUENCE</scope>
    <source>
        <strain evidence="2">ML15</strain>
    </source>
</reference>
<feature type="transmembrane region" description="Helical" evidence="1">
    <location>
        <begin position="74"/>
        <end position="101"/>
    </location>
</feature>
<keyword evidence="1" id="KW-1133">Transmembrane helix</keyword>
<evidence type="ECO:0000313" key="3">
    <source>
        <dbReference type="Proteomes" id="UP000826709"/>
    </source>
</evidence>